<proteinExistence type="predicted"/>
<dbReference type="EMBL" id="MU274918">
    <property type="protein sequence ID" value="KAI0087452.1"/>
    <property type="molecule type" value="Genomic_DNA"/>
</dbReference>
<dbReference type="Proteomes" id="UP001055072">
    <property type="component" value="Unassembled WGS sequence"/>
</dbReference>
<protein>
    <submittedName>
        <fullName evidence="1">Uncharacterized protein</fullName>
    </submittedName>
</protein>
<organism evidence="1 2">
    <name type="scientific">Irpex rosettiformis</name>
    <dbReference type="NCBI Taxonomy" id="378272"/>
    <lineage>
        <taxon>Eukaryota</taxon>
        <taxon>Fungi</taxon>
        <taxon>Dikarya</taxon>
        <taxon>Basidiomycota</taxon>
        <taxon>Agaricomycotina</taxon>
        <taxon>Agaricomycetes</taxon>
        <taxon>Polyporales</taxon>
        <taxon>Irpicaceae</taxon>
        <taxon>Irpex</taxon>
    </lineage>
</organism>
<sequence>MAYTQRPQRNDGPPPPPLPPVPPSLRVELESEYGSKPHFDDPLVAPRPHKLQPDLPENVRSSDPQFTESVDRSAISQMARTLDEQSSSYQKDSLESYGGTRSPQPPYNPPVPGFAIPDGRGPSPAPPGWNPWSAGSTPAPQGGSSSYSRLVYTSQHQPSQADVLSSIAALSLAPQPQDYSGRQRTHSVSANLYPQPYPPPSVPPLPQQPPTPQPQLYPGQQSVSLSLVALPSQGPSQVSSSSGPPSLTAPLPTIAGLSSLLPSIRQPDFDPAQKVAWCRDVFALVNRAEGAQAGINSNPTVVTAADVVVGPVRIGDPQLQRLVDVAVPLTQELSSPNPLPKPTPIHISEAIYLKAMCEASGAYPQFIKRDPRTAFRNFEYAARHGYPAAWFKIGRDYENFGDLTHARDAFERGVKAGNEHCLYRMGMAHLMGQLQLPASAEIALPLLSRAATLATVEVPQPAYVYGLLLLAEFSHISISPHIFAPYIPQGSTPQAEARKHLERAAYLNFAPAQYKLGHSYEFATPPFPFDALLSVQYYSLASQQGETEADMALSKWFLCGSEGAFEKDESLAWTFAEKAARKGLPNAEFAMGYYAEVGVGGAKDVEVAKKWYSKAAEHGNSDAKDRLGALSQPAPQSLSRAEHEQLTDSKLVRTRTQAKQRSDATGGRRPAVPQDQGDRIMENVRKNSVMIPPAVSAPSLPAQPGRYPPPVVQEPQPQPPRTFSKSSSPVPSPGQSQSPRPFAGAPRYNLADPGSGSASGPRPSQPPSTFGPPRREGRPSLDSPPAGPPTGPLSGPNTPSGPPRKGPATFAEMGIATAKAEDKECVLM</sequence>
<gene>
    <name evidence="1" type="ORF">BDY19DRAFT_907609</name>
</gene>
<reference evidence="1" key="1">
    <citation type="journal article" date="2021" name="Environ. Microbiol.">
        <title>Gene family expansions and transcriptome signatures uncover fungal adaptations to wood decay.</title>
        <authorList>
            <person name="Hage H."/>
            <person name="Miyauchi S."/>
            <person name="Viragh M."/>
            <person name="Drula E."/>
            <person name="Min B."/>
            <person name="Chaduli D."/>
            <person name="Navarro D."/>
            <person name="Favel A."/>
            <person name="Norest M."/>
            <person name="Lesage-Meessen L."/>
            <person name="Balint B."/>
            <person name="Merenyi Z."/>
            <person name="de Eugenio L."/>
            <person name="Morin E."/>
            <person name="Martinez A.T."/>
            <person name="Baldrian P."/>
            <person name="Stursova M."/>
            <person name="Martinez M.J."/>
            <person name="Novotny C."/>
            <person name="Magnuson J.K."/>
            <person name="Spatafora J.W."/>
            <person name="Maurice S."/>
            <person name="Pangilinan J."/>
            <person name="Andreopoulos W."/>
            <person name="LaButti K."/>
            <person name="Hundley H."/>
            <person name="Na H."/>
            <person name="Kuo A."/>
            <person name="Barry K."/>
            <person name="Lipzen A."/>
            <person name="Henrissat B."/>
            <person name="Riley R."/>
            <person name="Ahrendt S."/>
            <person name="Nagy L.G."/>
            <person name="Grigoriev I.V."/>
            <person name="Martin F."/>
            <person name="Rosso M.N."/>
        </authorList>
    </citation>
    <scope>NUCLEOTIDE SEQUENCE</scope>
    <source>
        <strain evidence="1">CBS 384.51</strain>
    </source>
</reference>
<comment type="caution">
    <text evidence="1">The sequence shown here is derived from an EMBL/GenBank/DDBJ whole genome shotgun (WGS) entry which is preliminary data.</text>
</comment>
<accession>A0ACB8TZC8</accession>
<keyword evidence="2" id="KW-1185">Reference proteome</keyword>
<name>A0ACB8TZC8_9APHY</name>
<evidence type="ECO:0000313" key="1">
    <source>
        <dbReference type="EMBL" id="KAI0087452.1"/>
    </source>
</evidence>
<evidence type="ECO:0000313" key="2">
    <source>
        <dbReference type="Proteomes" id="UP001055072"/>
    </source>
</evidence>